<gene>
    <name evidence="1" type="ORF">P5673_018664</name>
</gene>
<sequence>MPVALVSAQRGQSLHMLDIQFMKEGDTFFEFALPEHIKQSRPGYKVPSVLLQAYPADQSLCIYPPEGISTEDQVIESVDVTTFKPRSTKAAAASKAKNSSVPVKEILDTAGGSSERTFDRFYNKPV</sequence>
<evidence type="ECO:0000313" key="1">
    <source>
        <dbReference type="EMBL" id="KAK2559030.1"/>
    </source>
</evidence>
<organism evidence="1 2">
    <name type="scientific">Acropora cervicornis</name>
    <name type="common">Staghorn coral</name>
    <dbReference type="NCBI Taxonomy" id="6130"/>
    <lineage>
        <taxon>Eukaryota</taxon>
        <taxon>Metazoa</taxon>
        <taxon>Cnidaria</taxon>
        <taxon>Anthozoa</taxon>
        <taxon>Hexacorallia</taxon>
        <taxon>Scleractinia</taxon>
        <taxon>Astrocoeniina</taxon>
        <taxon>Acroporidae</taxon>
        <taxon>Acropora</taxon>
    </lineage>
</organism>
<dbReference type="PANTHER" id="PTHR35617:SF3">
    <property type="entry name" value="CORE-BINDING (CB) DOMAIN-CONTAINING PROTEIN"/>
    <property type="match status" value="1"/>
</dbReference>
<reference evidence="1" key="2">
    <citation type="journal article" date="2023" name="Science">
        <title>Genomic signatures of disease resistance in endangered staghorn corals.</title>
        <authorList>
            <person name="Vollmer S.V."/>
            <person name="Selwyn J.D."/>
            <person name="Despard B.A."/>
            <person name="Roesel C.L."/>
        </authorList>
    </citation>
    <scope>NUCLEOTIDE SEQUENCE</scope>
    <source>
        <strain evidence="1">K2</strain>
    </source>
</reference>
<keyword evidence="2" id="KW-1185">Reference proteome</keyword>
<name>A0AAD9QDS6_ACRCE</name>
<protein>
    <submittedName>
        <fullName evidence="1">Uncharacterized protein</fullName>
    </submittedName>
</protein>
<reference evidence="1" key="1">
    <citation type="journal article" date="2023" name="G3 (Bethesda)">
        <title>Whole genome assembly and annotation of the endangered Caribbean coral Acropora cervicornis.</title>
        <authorList>
            <person name="Selwyn J.D."/>
            <person name="Vollmer S.V."/>
        </authorList>
    </citation>
    <scope>NUCLEOTIDE SEQUENCE</scope>
    <source>
        <strain evidence="1">K2</strain>
    </source>
</reference>
<dbReference type="AlphaFoldDB" id="A0AAD9QDS6"/>
<dbReference type="PANTHER" id="PTHR35617">
    <property type="entry name" value="PHAGE_INTEGRASE DOMAIN-CONTAINING PROTEIN"/>
    <property type="match status" value="1"/>
</dbReference>
<comment type="caution">
    <text evidence="1">The sequence shown here is derived from an EMBL/GenBank/DDBJ whole genome shotgun (WGS) entry which is preliminary data.</text>
</comment>
<proteinExistence type="predicted"/>
<dbReference type="Proteomes" id="UP001249851">
    <property type="component" value="Unassembled WGS sequence"/>
</dbReference>
<accession>A0AAD9QDS6</accession>
<dbReference type="EMBL" id="JARQWQ010000042">
    <property type="protein sequence ID" value="KAK2559030.1"/>
    <property type="molecule type" value="Genomic_DNA"/>
</dbReference>
<evidence type="ECO:0000313" key="2">
    <source>
        <dbReference type="Proteomes" id="UP001249851"/>
    </source>
</evidence>